<accession>Q6LUD0</accession>
<keyword evidence="2" id="KW-1185">Reference proteome</keyword>
<organism evidence="1 2">
    <name type="scientific">Photobacterium profundum (strain SS9)</name>
    <dbReference type="NCBI Taxonomy" id="298386"/>
    <lineage>
        <taxon>Bacteria</taxon>
        <taxon>Pseudomonadati</taxon>
        <taxon>Pseudomonadota</taxon>
        <taxon>Gammaproteobacteria</taxon>
        <taxon>Vibrionales</taxon>
        <taxon>Vibrionaceae</taxon>
        <taxon>Photobacterium</taxon>
    </lineage>
</organism>
<sequence length="159" mass="17782">MQANTYLKYGDIKGETTAKDYEGMITLLSVDWGVGREITSFTGTAQDREASSTRLHDMTITKLQDKASTYLFKEATIGKGTDIQFYVTRQGDKVEEILKLELTDAMIANFNVVVNDDRPTETITISYTEMVMTVTPTDDDNNLEPKVVWGYSGVTGQKK</sequence>
<dbReference type="Gene3D" id="2.30.110.20">
    <property type="entry name" value="Hcp1-like"/>
    <property type="match status" value="1"/>
</dbReference>
<dbReference type="Proteomes" id="UP000000593">
    <property type="component" value="Chromosome 1"/>
</dbReference>
<dbReference type="HOGENOM" id="CLU_112762_1_1_6"/>
<proteinExistence type="predicted"/>
<dbReference type="STRING" id="298386.PBPRA0674"/>
<dbReference type="AlphaFoldDB" id="Q6LUD0"/>
<dbReference type="InterPro" id="IPR008514">
    <property type="entry name" value="T6SS_Hcp"/>
</dbReference>
<name>Q6LUD0_PHOPR</name>
<dbReference type="InterPro" id="IPR053165">
    <property type="entry name" value="HSI-I_assembly_Hcp1"/>
</dbReference>
<dbReference type="PANTHER" id="PTHR36152:SF1">
    <property type="entry name" value="UBIQUITIN-LIKE DOMAIN-CONTAINING PROTEIN"/>
    <property type="match status" value="1"/>
</dbReference>
<dbReference type="InterPro" id="IPR036624">
    <property type="entry name" value="Hcp1-lik_sf"/>
</dbReference>
<dbReference type="Pfam" id="PF05638">
    <property type="entry name" value="T6SS_HCP"/>
    <property type="match status" value="1"/>
</dbReference>
<dbReference type="PANTHER" id="PTHR36152">
    <property type="entry name" value="CYTOPLASMIC PROTEIN-RELATED"/>
    <property type="match status" value="1"/>
</dbReference>
<dbReference type="EMBL" id="CR378665">
    <property type="protein sequence ID" value="CAG19095.1"/>
    <property type="molecule type" value="Genomic_DNA"/>
</dbReference>
<dbReference type="RefSeq" id="WP_011217443.1">
    <property type="nucleotide sequence ID" value="NC_006370.1"/>
</dbReference>
<dbReference type="KEGG" id="ppr:PBPRA0674"/>
<evidence type="ECO:0000313" key="2">
    <source>
        <dbReference type="Proteomes" id="UP000000593"/>
    </source>
</evidence>
<dbReference type="SUPFAM" id="SSF141452">
    <property type="entry name" value="Hcp1-like"/>
    <property type="match status" value="1"/>
</dbReference>
<reference evidence="2" key="1">
    <citation type="journal article" date="2005" name="Science">
        <title>Life at depth: Photobacterium profundum genome sequence and expression analysis.</title>
        <authorList>
            <person name="Vezzi A."/>
            <person name="Campanaro S."/>
            <person name="D'Angelo M."/>
            <person name="Simonato F."/>
            <person name="Vitulo N."/>
            <person name="Lauro F.M."/>
            <person name="Cestaro A."/>
            <person name="Malacrida G."/>
            <person name="Simionati B."/>
            <person name="Cannata N."/>
            <person name="Romualdi C."/>
            <person name="Bartlett D.H."/>
            <person name="Valle G."/>
        </authorList>
    </citation>
    <scope>NUCLEOTIDE SEQUENCE [LARGE SCALE GENOMIC DNA]</scope>
    <source>
        <strain evidence="2">ATCC BAA-1253 / SS9</strain>
    </source>
</reference>
<dbReference type="eggNOG" id="COG3157">
    <property type="taxonomic scope" value="Bacteria"/>
</dbReference>
<protein>
    <recommendedName>
        <fullName evidence="3">Hemolysin-coregulated protein</fullName>
    </recommendedName>
</protein>
<evidence type="ECO:0008006" key="3">
    <source>
        <dbReference type="Google" id="ProtNLM"/>
    </source>
</evidence>
<gene>
    <name evidence="1" type="primary">VPA1027</name>
    <name evidence="1" type="ordered locus">PBPRA0674</name>
</gene>
<evidence type="ECO:0000313" key="1">
    <source>
        <dbReference type="EMBL" id="CAG19095.1"/>
    </source>
</evidence>